<comment type="subcellular location">
    <subcellularLocation>
        <location evidence="1 12">Cell membrane</location>
        <topology evidence="1 12">Multi-pass membrane protein</topology>
    </subcellularLocation>
</comment>
<feature type="transmembrane region" description="Helical" evidence="12">
    <location>
        <begin position="150"/>
        <end position="170"/>
    </location>
</feature>
<dbReference type="InterPro" id="IPR050083">
    <property type="entry name" value="HtpX_protease"/>
</dbReference>
<dbReference type="GO" id="GO:0005886">
    <property type="term" value="C:plasma membrane"/>
    <property type="evidence" value="ECO:0007669"/>
    <property type="project" value="UniProtKB-SubCell"/>
</dbReference>
<accession>A0A1F5XIQ8</accession>
<dbReference type="InterPro" id="IPR022919">
    <property type="entry name" value="Pept_M48_protease_HtpX"/>
</dbReference>
<keyword evidence="11 12" id="KW-0472">Membrane</keyword>
<proteinExistence type="inferred from homology"/>
<comment type="caution">
    <text evidence="14">The sequence shown here is derived from an EMBL/GenBank/DDBJ whole genome shotgun (WGS) entry which is preliminary data.</text>
</comment>
<sequence length="294" mass="32658">MYSHRDSNIRKTFALFGVFLLVVIGLGWIFSQIYGNASILLFAVIFSSFMSIISYWYSDKIVLMMTRARALQKKDAPELYNIVENLTITAGLPMPRLYLVEDGSPNAFATGRDPKHAVVAVTSGILDILDRSELEGVLAHELSHIGNRDMLLNTAAVILAGFISLLADFFMRSIWFGGFRQRDNDRGGNALILIGVALSILAPIAATLMQLAISRKREFLADASGALLTRYPEGLARALEKISKSPMPVSNAIPTMAHLWIADPLKKKRYGITRFFMTHPPVEERIRALRAMSV</sequence>
<protein>
    <recommendedName>
        <fullName evidence="12">Protease HtpX homolog</fullName>
        <ecNumber evidence="12">3.4.24.-</ecNumber>
    </recommendedName>
</protein>
<dbReference type="EMBL" id="MFIF01000006">
    <property type="protein sequence ID" value="OGF87361.1"/>
    <property type="molecule type" value="Genomic_DNA"/>
</dbReference>
<keyword evidence="6 12" id="KW-0479">Metal-binding</keyword>
<dbReference type="Pfam" id="PF01435">
    <property type="entry name" value="Peptidase_M48"/>
    <property type="match status" value="1"/>
</dbReference>
<evidence type="ECO:0000313" key="14">
    <source>
        <dbReference type="EMBL" id="OGF87361.1"/>
    </source>
</evidence>
<dbReference type="GO" id="GO:0008270">
    <property type="term" value="F:zinc ion binding"/>
    <property type="evidence" value="ECO:0007669"/>
    <property type="project" value="UniProtKB-UniRule"/>
</dbReference>
<gene>
    <name evidence="12" type="primary">htpX</name>
    <name evidence="14" type="ORF">A3B19_03540</name>
</gene>
<feature type="domain" description="Peptidase M48" evidence="13">
    <location>
        <begin position="75"/>
        <end position="292"/>
    </location>
</feature>
<comment type="similarity">
    <text evidence="2 12">Belongs to the peptidase M48B family.</text>
</comment>
<dbReference type="PANTHER" id="PTHR43221">
    <property type="entry name" value="PROTEASE HTPX"/>
    <property type="match status" value="1"/>
</dbReference>
<evidence type="ECO:0000256" key="5">
    <source>
        <dbReference type="ARBA" id="ARBA00022692"/>
    </source>
</evidence>
<feature type="binding site" evidence="12">
    <location>
        <position position="144"/>
    </location>
    <ligand>
        <name>Zn(2+)</name>
        <dbReference type="ChEBI" id="CHEBI:29105"/>
        <note>catalytic</note>
    </ligand>
</feature>
<dbReference type="CDD" id="cd07340">
    <property type="entry name" value="M48B_Htpx_like"/>
    <property type="match status" value="1"/>
</dbReference>
<dbReference type="EC" id="3.4.24.-" evidence="12"/>
<evidence type="ECO:0000256" key="3">
    <source>
        <dbReference type="ARBA" id="ARBA00022475"/>
    </source>
</evidence>
<keyword evidence="4 12" id="KW-0645">Protease</keyword>
<name>A0A1F5XIQ8_9BACT</name>
<dbReference type="Gene3D" id="3.30.2010.10">
    <property type="entry name" value="Metalloproteases ('zincins'), catalytic domain"/>
    <property type="match status" value="1"/>
</dbReference>
<reference evidence="14 15" key="1">
    <citation type="journal article" date="2016" name="Nat. Commun.">
        <title>Thousands of microbial genomes shed light on interconnected biogeochemical processes in an aquifer system.</title>
        <authorList>
            <person name="Anantharaman K."/>
            <person name="Brown C.T."/>
            <person name="Hug L.A."/>
            <person name="Sharon I."/>
            <person name="Castelle C.J."/>
            <person name="Probst A.J."/>
            <person name="Thomas B.C."/>
            <person name="Singh A."/>
            <person name="Wilkins M.J."/>
            <person name="Karaoz U."/>
            <person name="Brodie E.L."/>
            <person name="Williams K.H."/>
            <person name="Hubbard S.S."/>
            <person name="Banfield J.F."/>
        </authorList>
    </citation>
    <scope>NUCLEOTIDE SEQUENCE [LARGE SCALE GENOMIC DNA]</scope>
</reference>
<keyword evidence="10 12" id="KW-0482">Metalloprotease</keyword>
<feature type="binding site" evidence="12">
    <location>
        <position position="218"/>
    </location>
    <ligand>
        <name>Zn(2+)</name>
        <dbReference type="ChEBI" id="CHEBI:29105"/>
        <note>catalytic</note>
    </ligand>
</feature>
<evidence type="ECO:0000256" key="11">
    <source>
        <dbReference type="ARBA" id="ARBA00023136"/>
    </source>
</evidence>
<evidence type="ECO:0000259" key="13">
    <source>
        <dbReference type="Pfam" id="PF01435"/>
    </source>
</evidence>
<dbReference type="HAMAP" id="MF_00188">
    <property type="entry name" value="Pept_M48_protease_HtpX"/>
    <property type="match status" value="1"/>
</dbReference>
<keyword evidence="5 12" id="KW-0812">Transmembrane</keyword>
<dbReference type="GO" id="GO:0006508">
    <property type="term" value="P:proteolysis"/>
    <property type="evidence" value="ECO:0007669"/>
    <property type="project" value="UniProtKB-KW"/>
</dbReference>
<evidence type="ECO:0000256" key="4">
    <source>
        <dbReference type="ARBA" id="ARBA00022670"/>
    </source>
</evidence>
<feature type="binding site" evidence="12">
    <location>
        <position position="140"/>
    </location>
    <ligand>
        <name>Zn(2+)</name>
        <dbReference type="ChEBI" id="CHEBI:29105"/>
        <note>catalytic</note>
    </ligand>
</feature>
<dbReference type="InterPro" id="IPR001915">
    <property type="entry name" value="Peptidase_M48"/>
</dbReference>
<evidence type="ECO:0000256" key="12">
    <source>
        <dbReference type="HAMAP-Rule" id="MF_00188"/>
    </source>
</evidence>
<feature type="transmembrane region" description="Helical" evidence="12">
    <location>
        <begin position="37"/>
        <end position="57"/>
    </location>
</feature>
<keyword evidence="9 12" id="KW-1133">Transmembrane helix</keyword>
<evidence type="ECO:0000256" key="8">
    <source>
        <dbReference type="ARBA" id="ARBA00022833"/>
    </source>
</evidence>
<evidence type="ECO:0000313" key="15">
    <source>
        <dbReference type="Proteomes" id="UP000177346"/>
    </source>
</evidence>
<dbReference type="PANTHER" id="PTHR43221:SF1">
    <property type="entry name" value="PROTEASE HTPX"/>
    <property type="match status" value="1"/>
</dbReference>
<dbReference type="AlphaFoldDB" id="A0A1F5XIQ8"/>
<organism evidence="14 15">
    <name type="scientific">Candidatus Giovannonibacteria bacterium RIFCSPLOWO2_01_FULL_46_32</name>
    <dbReference type="NCBI Taxonomy" id="1798353"/>
    <lineage>
        <taxon>Bacteria</taxon>
        <taxon>Candidatus Giovannoniibacteriota</taxon>
    </lineage>
</organism>
<dbReference type="GO" id="GO:0004222">
    <property type="term" value="F:metalloendopeptidase activity"/>
    <property type="evidence" value="ECO:0007669"/>
    <property type="project" value="UniProtKB-UniRule"/>
</dbReference>
<evidence type="ECO:0000256" key="2">
    <source>
        <dbReference type="ARBA" id="ARBA00009779"/>
    </source>
</evidence>
<evidence type="ECO:0000256" key="10">
    <source>
        <dbReference type="ARBA" id="ARBA00023049"/>
    </source>
</evidence>
<keyword evidence="7 12" id="KW-0378">Hydrolase</keyword>
<keyword evidence="3 12" id="KW-1003">Cell membrane</keyword>
<dbReference type="Proteomes" id="UP000177346">
    <property type="component" value="Unassembled WGS sequence"/>
</dbReference>
<keyword evidence="8 12" id="KW-0862">Zinc</keyword>
<evidence type="ECO:0000256" key="6">
    <source>
        <dbReference type="ARBA" id="ARBA00022723"/>
    </source>
</evidence>
<feature type="active site" evidence="12">
    <location>
        <position position="141"/>
    </location>
</feature>
<feature type="transmembrane region" description="Helical" evidence="12">
    <location>
        <begin position="12"/>
        <end position="31"/>
    </location>
</feature>
<evidence type="ECO:0000256" key="1">
    <source>
        <dbReference type="ARBA" id="ARBA00004651"/>
    </source>
</evidence>
<evidence type="ECO:0000256" key="9">
    <source>
        <dbReference type="ARBA" id="ARBA00022989"/>
    </source>
</evidence>
<feature type="transmembrane region" description="Helical" evidence="12">
    <location>
        <begin position="190"/>
        <end position="213"/>
    </location>
</feature>
<evidence type="ECO:0000256" key="7">
    <source>
        <dbReference type="ARBA" id="ARBA00022801"/>
    </source>
</evidence>
<comment type="cofactor">
    <cofactor evidence="12">
        <name>Zn(2+)</name>
        <dbReference type="ChEBI" id="CHEBI:29105"/>
    </cofactor>
    <text evidence="12">Binds 1 zinc ion per subunit.</text>
</comment>